<protein>
    <submittedName>
        <fullName evidence="1">Uncharacterized protein</fullName>
    </submittedName>
</protein>
<accession>A0A8B9MCA7</accession>
<reference evidence="1" key="1">
    <citation type="submission" date="2025-08" db="UniProtKB">
        <authorList>
            <consortium name="Ensembl"/>
        </authorList>
    </citation>
    <scope>IDENTIFICATION</scope>
</reference>
<proteinExistence type="predicted"/>
<name>A0A8B9MCA7_9AVES</name>
<dbReference type="AlphaFoldDB" id="A0A8B9MCA7"/>
<reference evidence="1" key="2">
    <citation type="submission" date="2025-09" db="UniProtKB">
        <authorList>
            <consortium name="Ensembl"/>
        </authorList>
    </citation>
    <scope>IDENTIFICATION</scope>
</reference>
<sequence length="165" mass="18910">MKNKIFVIHSDTSLFSLSHIANGTERKKTACAAKHKLAKPDRWLVIQLLISSFSCSSSSNSLRELNLDRNRILAVPYLHQAESRQFFLHPVLDGDSFRAEWYKSLSSLWQQPRLPQQEDMEVPAELEGKKVQLEYVMLQNKRDADRTGEQCLPFLPLSLSWPSPG</sequence>
<keyword evidence="2" id="KW-1185">Reference proteome</keyword>
<evidence type="ECO:0000313" key="2">
    <source>
        <dbReference type="Proteomes" id="UP000694541"/>
    </source>
</evidence>
<dbReference type="Ensembl" id="ENSANIT00000005635.1">
    <property type="protein sequence ID" value="ENSANIP00000005458.1"/>
    <property type="gene ID" value="ENSANIG00000003745.1"/>
</dbReference>
<dbReference type="Proteomes" id="UP000694541">
    <property type="component" value="Unplaced"/>
</dbReference>
<organism evidence="1 2">
    <name type="scientific">Accipiter nisus</name>
    <name type="common">Eurasian sparrowhawk</name>
    <dbReference type="NCBI Taxonomy" id="211598"/>
    <lineage>
        <taxon>Eukaryota</taxon>
        <taxon>Metazoa</taxon>
        <taxon>Chordata</taxon>
        <taxon>Craniata</taxon>
        <taxon>Vertebrata</taxon>
        <taxon>Euteleostomi</taxon>
        <taxon>Archelosauria</taxon>
        <taxon>Archosauria</taxon>
        <taxon>Dinosauria</taxon>
        <taxon>Saurischia</taxon>
        <taxon>Theropoda</taxon>
        <taxon>Coelurosauria</taxon>
        <taxon>Aves</taxon>
        <taxon>Neognathae</taxon>
        <taxon>Neoaves</taxon>
        <taxon>Telluraves</taxon>
        <taxon>Accipitrimorphae</taxon>
        <taxon>Accipitriformes</taxon>
        <taxon>Accipitridae</taxon>
        <taxon>Accipitrinae</taxon>
        <taxon>Accipiter</taxon>
    </lineage>
</organism>
<evidence type="ECO:0000313" key="1">
    <source>
        <dbReference type="Ensembl" id="ENSANIP00000005458.1"/>
    </source>
</evidence>